<keyword evidence="3" id="KW-0863">Zinc-finger</keyword>
<keyword evidence="8" id="KW-1185">Reference proteome</keyword>
<name>A0AAV5VQS6_9BILA</name>
<comment type="caution">
    <text evidence="7">The sequence shown here is derived from an EMBL/GenBank/DDBJ whole genome shotgun (WGS) entry which is preliminary data.</text>
</comment>
<dbReference type="GO" id="GO:0005634">
    <property type="term" value="C:nucleus"/>
    <property type="evidence" value="ECO:0007669"/>
    <property type="project" value="UniProtKB-SubCell"/>
</dbReference>
<dbReference type="EMBL" id="BTSY01000004">
    <property type="protein sequence ID" value="GMT21946.1"/>
    <property type="molecule type" value="Genomic_DNA"/>
</dbReference>
<accession>A0AAV5VQS6</accession>
<gene>
    <name evidence="7" type="ORF">PFISCL1PPCAC_13243</name>
</gene>
<evidence type="ECO:0000256" key="4">
    <source>
        <dbReference type="ARBA" id="ARBA00022833"/>
    </source>
</evidence>
<evidence type="ECO:0000313" key="8">
    <source>
        <dbReference type="Proteomes" id="UP001432322"/>
    </source>
</evidence>
<dbReference type="InterPro" id="IPR012337">
    <property type="entry name" value="RNaseH-like_sf"/>
</dbReference>
<reference evidence="7" key="1">
    <citation type="submission" date="2023-10" db="EMBL/GenBank/DDBJ databases">
        <title>Genome assembly of Pristionchus species.</title>
        <authorList>
            <person name="Yoshida K."/>
            <person name="Sommer R.J."/>
        </authorList>
    </citation>
    <scope>NUCLEOTIDE SEQUENCE</scope>
    <source>
        <strain evidence="7">RS5133</strain>
    </source>
</reference>
<dbReference type="GO" id="GO:0008270">
    <property type="term" value="F:zinc ion binding"/>
    <property type="evidence" value="ECO:0007669"/>
    <property type="project" value="UniProtKB-KW"/>
</dbReference>
<proteinExistence type="predicted"/>
<evidence type="ECO:0000256" key="2">
    <source>
        <dbReference type="ARBA" id="ARBA00022723"/>
    </source>
</evidence>
<sequence>NYFDDQDVLSAVIFDPSAVYNFKTEVDWQEVASKLPRAGTDLTYPTTSLVPMANTNMSNRRAALYGDTNSTAVHSISPTTNATGFDAELAVYIDHCLSGSNTSYDALDFWRIHGSNFPRLSILAKSYLSTPPSSVSAERVFSVAGLLFRNHLKNRLSADHAEQMIL</sequence>
<evidence type="ECO:0000256" key="1">
    <source>
        <dbReference type="ARBA" id="ARBA00004123"/>
    </source>
</evidence>
<dbReference type="PANTHER" id="PTHR46481:SF10">
    <property type="entry name" value="ZINC FINGER BED DOMAIN-CONTAINING PROTEIN 39"/>
    <property type="match status" value="1"/>
</dbReference>
<evidence type="ECO:0000256" key="5">
    <source>
        <dbReference type="ARBA" id="ARBA00023242"/>
    </source>
</evidence>
<keyword evidence="2" id="KW-0479">Metal-binding</keyword>
<evidence type="ECO:0000313" key="7">
    <source>
        <dbReference type="EMBL" id="GMT21946.1"/>
    </source>
</evidence>
<dbReference type="SUPFAM" id="SSF53098">
    <property type="entry name" value="Ribonuclease H-like"/>
    <property type="match status" value="1"/>
</dbReference>
<dbReference type="InterPro" id="IPR008906">
    <property type="entry name" value="HATC_C_dom"/>
</dbReference>
<comment type="subcellular location">
    <subcellularLocation>
        <location evidence="1">Nucleus</location>
    </subcellularLocation>
</comment>
<feature type="domain" description="HAT C-terminal dimerisation" evidence="6">
    <location>
        <begin position="92"/>
        <end position="159"/>
    </location>
</feature>
<organism evidence="7 8">
    <name type="scientific">Pristionchus fissidentatus</name>
    <dbReference type="NCBI Taxonomy" id="1538716"/>
    <lineage>
        <taxon>Eukaryota</taxon>
        <taxon>Metazoa</taxon>
        <taxon>Ecdysozoa</taxon>
        <taxon>Nematoda</taxon>
        <taxon>Chromadorea</taxon>
        <taxon>Rhabditida</taxon>
        <taxon>Rhabditina</taxon>
        <taxon>Diplogasteromorpha</taxon>
        <taxon>Diplogasteroidea</taxon>
        <taxon>Neodiplogasteridae</taxon>
        <taxon>Pristionchus</taxon>
    </lineage>
</organism>
<keyword evidence="4" id="KW-0862">Zinc</keyword>
<feature type="non-terminal residue" evidence="7">
    <location>
        <position position="166"/>
    </location>
</feature>
<dbReference type="AlphaFoldDB" id="A0AAV5VQS6"/>
<dbReference type="Pfam" id="PF05699">
    <property type="entry name" value="Dimer_Tnp_hAT"/>
    <property type="match status" value="1"/>
</dbReference>
<evidence type="ECO:0000259" key="6">
    <source>
        <dbReference type="Pfam" id="PF05699"/>
    </source>
</evidence>
<dbReference type="InterPro" id="IPR052035">
    <property type="entry name" value="ZnF_BED_domain_contain"/>
</dbReference>
<keyword evidence="5" id="KW-0539">Nucleus</keyword>
<dbReference type="Proteomes" id="UP001432322">
    <property type="component" value="Unassembled WGS sequence"/>
</dbReference>
<dbReference type="GO" id="GO:0046983">
    <property type="term" value="F:protein dimerization activity"/>
    <property type="evidence" value="ECO:0007669"/>
    <property type="project" value="InterPro"/>
</dbReference>
<evidence type="ECO:0000256" key="3">
    <source>
        <dbReference type="ARBA" id="ARBA00022771"/>
    </source>
</evidence>
<dbReference type="PANTHER" id="PTHR46481">
    <property type="entry name" value="ZINC FINGER BED DOMAIN-CONTAINING PROTEIN 4"/>
    <property type="match status" value="1"/>
</dbReference>
<protein>
    <recommendedName>
        <fullName evidence="6">HAT C-terminal dimerisation domain-containing protein</fullName>
    </recommendedName>
</protein>
<feature type="non-terminal residue" evidence="7">
    <location>
        <position position="1"/>
    </location>
</feature>